<name>A0ABW1J3Y2_9PSEU</name>
<dbReference type="RefSeq" id="WP_379585242.1">
    <property type="nucleotide sequence ID" value="NZ_JBHSQW010000028.1"/>
</dbReference>
<dbReference type="Proteomes" id="UP001596302">
    <property type="component" value="Unassembled WGS sequence"/>
</dbReference>
<sequence length="119" mass="12595">MGLTGLWIRTLHDGLVRADQVIGIESHSTPELAGKPPHWLLNVVLAVPTGSGDRNGWDVTALHRTLAQSSTEATDAPVELAKLLAELGTSTACGVLTAKTERSGTVRFAFEPFEVPAPV</sequence>
<evidence type="ECO:0000313" key="2">
    <source>
        <dbReference type="Proteomes" id="UP001596302"/>
    </source>
</evidence>
<accession>A0ABW1J3Y2</accession>
<protein>
    <submittedName>
        <fullName evidence="1">Uncharacterized protein</fullName>
    </submittedName>
</protein>
<organism evidence="1 2">
    <name type="scientific">Pseudonocardia hispaniensis</name>
    <dbReference type="NCBI Taxonomy" id="904933"/>
    <lineage>
        <taxon>Bacteria</taxon>
        <taxon>Bacillati</taxon>
        <taxon>Actinomycetota</taxon>
        <taxon>Actinomycetes</taxon>
        <taxon>Pseudonocardiales</taxon>
        <taxon>Pseudonocardiaceae</taxon>
        <taxon>Pseudonocardia</taxon>
    </lineage>
</organism>
<evidence type="ECO:0000313" key="1">
    <source>
        <dbReference type="EMBL" id="MFC5995215.1"/>
    </source>
</evidence>
<keyword evidence="2" id="KW-1185">Reference proteome</keyword>
<proteinExistence type="predicted"/>
<dbReference type="EMBL" id="JBHSQW010000028">
    <property type="protein sequence ID" value="MFC5995215.1"/>
    <property type="molecule type" value="Genomic_DNA"/>
</dbReference>
<comment type="caution">
    <text evidence="1">The sequence shown here is derived from an EMBL/GenBank/DDBJ whole genome shotgun (WGS) entry which is preliminary data.</text>
</comment>
<gene>
    <name evidence="1" type="ORF">ACFQE5_13440</name>
</gene>
<reference evidence="2" key="1">
    <citation type="journal article" date="2019" name="Int. J. Syst. Evol. Microbiol.">
        <title>The Global Catalogue of Microorganisms (GCM) 10K type strain sequencing project: providing services to taxonomists for standard genome sequencing and annotation.</title>
        <authorList>
            <consortium name="The Broad Institute Genomics Platform"/>
            <consortium name="The Broad Institute Genome Sequencing Center for Infectious Disease"/>
            <person name="Wu L."/>
            <person name="Ma J."/>
        </authorList>
    </citation>
    <scope>NUCLEOTIDE SEQUENCE [LARGE SCALE GENOMIC DNA]</scope>
    <source>
        <strain evidence="2">CCM 8391</strain>
    </source>
</reference>